<dbReference type="InterPro" id="IPR000010">
    <property type="entry name" value="Cystatin_dom"/>
</dbReference>
<feature type="domain" description="Cystatin" evidence="5">
    <location>
        <begin position="80"/>
        <end position="130"/>
    </location>
</feature>
<keyword evidence="7" id="KW-1185">Reference proteome</keyword>
<dbReference type="CDD" id="cd00042">
    <property type="entry name" value="CY"/>
    <property type="match status" value="1"/>
</dbReference>
<sequence length="420" mass="47565">MDMVKPEEKQMGAEGSGSKDKQMADDDFYNDGLHEMTDEEELFYSSHVLKSDGFDVPAMPDVFSCGMIQPCDVTDEMERIEIGRFAQIAIDEYNRRFEKTKGKLEFVKVLKVMCVVVAGFIFYITFDAKDLADGGTIKTYQSEVFRGIVETSVLSFRLKPPDFEQVKLYIRTRLMAYSYFFFRPSSRFMHSDRMVLAKAPLKWGGDIFLCYFQVEYREEIVKRRDSSGVTCSCNLRSVVLVAGDGPWAARYRNLGENVRVLGPLDQTQLKMFYNAIDIFVNPTLRAQGLDITLLEASLSRKPLMTTRLASITGSVIVSSEIGYTFSPTVTSLKDALYRAWIDGREVWEKKGHAALQRGLKLFTANKMASAYKILFLCISNNICCQCQTPFNSNGSMSLITNSERGLRLLKLNYGCDNAAF</sequence>
<feature type="region of interest" description="Disordered" evidence="3">
    <location>
        <begin position="1"/>
        <end position="24"/>
    </location>
</feature>
<dbReference type="CDD" id="cd03801">
    <property type="entry name" value="GT4_PimA-like"/>
    <property type="match status" value="1"/>
</dbReference>
<feature type="transmembrane region" description="Helical" evidence="4">
    <location>
        <begin position="106"/>
        <end position="126"/>
    </location>
</feature>
<dbReference type="SUPFAM" id="SSF53756">
    <property type="entry name" value="UDP-Glycosyltransferase/glycogen phosphorylase"/>
    <property type="match status" value="1"/>
</dbReference>
<evidence type="ECO:0000313" key="6">
    <source>
        <dbReference type="EMBL" id="KAB1221509.1"/>
    </source>
</evidence>
<evidence type="ECO:0000256" key="3">
    <source>
        <dbReference type="SAM" id="MobiDB-lite"/>
    </source>
</evidence>
<keyword evidence="4" id="KW-1133">Transmembrane helix</keyword>
<dbReference type="Pfam" id="PF13692">
    <property type="entry name" value="Glyco_trans_1_4"/>
    <property type="match status" value="1"/>
</dbReference>
<evidence type="ECO:0000256" key="1">
    <source>
        <dbReference type="ARBA" id="ARBA00022690"/>
    </source>
</evidence>
<gene>
    <name evidence="6" type="ORF">CJ030_MR2G027148</name>
</gene>
<dbReference type="InterPro" id="IPR046350">
    <property type="entry name" value="Cystatin_sf"/>
</dbReference>
<dbReference type="Proteomes" id="UP000516437">
    <property type="component" value="Chromosome 2"/>
</dbReference>
<protein>
    <recommendedName>
        <fullName evidence="5">Cystatin domain-containing protein</fullName>
    </recommendedName>
</protein>
<dbReference type="PANTHER" id="PTHR46686">
    <property type="entry name" value="GLYCOSYLTRANSFERASE"/>
    <property type="match status" value="1"/>
</dbReference>
<keyword evidence="2" id="KW-0789">Thiol protease inhibitor</keyword>
<evidence type="ECO:0000259" key="5">
    <source>
        <dbReference type="Pfam" id="PF00031"/>
    </source>
</evidence>
<dbReference type="SUPFAM" id="SSF54403">
    <property type="entry name" value="Cystatin/monellin"/>
    <property type="match status" value="1"/>
</dbReference>
<keyword evidence="4" id="KW-0812">Transmembrane</keyword>
<dbReference type="Gene3D" id="3.10.450.10">
    <property type="match status" value="1"/>
</dbReference>
<evidence type="ECO:0000256" key="4">
    <source>
        <dbReference type="SAM" id="Phobius"/>
    </source>
</evidence>
<proteinExistence type="predicted"/>
<name>A0A6A1W8C6_9ROSI</name>
<dbReference type="OrthoDB" id="1650456at2759"/>
<dbReference type="EMBL" id="RXIC02000020">
    <property type="protein sequence ID" value="KAB1221509.1"/>
    <property type="molecule type" value="Genomic_DNA"/>
</dbReference>
<evidence type="ECO:0000256" key="2">
    <source>
        <dbReference type="ARBA" id="ARBA00022704"/>
    </source>
</evidence>
<comment type="caution">
    <text evidence="6">The sequence shown here is derived from an EMBL/GenBank/DDBJ whole genome shotgun (WGS) entry which is preliminary data.</text>
</comment>
<dbReference type="PANTHER" id="PTHR46686:SF4">
    <property type="entry name" value="GLYCOSYLTRANSFERASE FAMILY 4 PROTEIN"/>
    <property type="match status" value="1"/>
</dbReference>
<dbReference type="InterPro" id="IPR006525">
    <property type="entry name" value="Cystatin-related_pln"/>
</dbReference>
<dbReference type="GO" id="GO:0004869">
    <property type="term" value="F:cysteine-type endopeptidase inhibitor activity"/>
    <property type="evidence" value="ECO:0007669"/>
    <property type="project" value="UniProtKB-KW"/>
</dbReference>
<dbReference type="NCBIfam" id="TIGR01638">
    <property type="entry name" value="Atha_cystat_rel"/>
    <property type="match status" value="1"/>
</dbReference>
<reference evidence="6 7" key="1">
    <citation type="journal article" date="2019" name="Plant Biotechnol. J.">
        <title>The red bayberry genome and genetic basis of sex determination.</title>
        <authorList>
            <person name="Jia H.M."/>
            <person name="Jia H.J."/>
            <person name="Cai Q.L."/>
            <person name="Wang Y."/>
            <person name="Zhao H.B."/>
            <person name="Yang W.F."/>
            <person name="Wang G.Y."/>
            <person name="Li Y.H."/>
            <person name="Zhan D.L."/>
            <person name="Shen Y.T."/>
            <person name="Niu Q.F."/>
            <person name="Chang L."/>
            <person name="Qiu J."/>
            <person name="Zhao L."/>
            <person name="Xie H.B."/>
            <person name="Fu W.Y."/>
            <person name="Jin J."/>
            <person name="Li X.W."/>
            <person name="Jiao Y."/>
            <person name="Zhou C.C."/>
            <person name="Tu T."/>
            <person name="Chai C.Y."/>
            <person name="Gao J.L."/>
            <person name="Fan L.J."/>
            <person name="van de Weg E."/>
            <person name="Wang J.Y."/>
            <person name="Gao Z.S."/>
        </authorList>
    </citation>
    <scope>NUCLEOTIDE SEQUENCE [LARGE SCALE GENOMIC DNA]</scope>
    <source>
        <tissue evidence="6">Leaves</tissue>
    </source>
</reference>
<evidence type="ECO:0000313" key="7">
    <source>
        <dbReference type="Proteomes" id="UP000516437"/>
    </source>
</evidence>
<accession>A0A6A1W8C6</accession>
<organism evidence="6 7">
    <name type="scientific">Morella rubra</name>
    <name type="common">Chinese bayberry</name>
    <dbReference type="NCBI Taxonomy" id="262757"/>
    <lineage>
        <taxon>Eukaryota</taxon>
        <taxon>Viridiplantae</taxon>
        <taxon>Streptophyta</taxon>
        <taxon>Embryophyta</taxon>
        <taxon>Tracheophyta</taxon>
        <taxon>Spermatophyta</taxon>
        <taxon>Magnoliopsida</taxon>
        <taxon>eudicotyledons</taxon>
        <taxon>Gunneridae</taxon>
        <taxon>Pentapetalae</taxon>
        <taxon>rosids</taxon>
        <taxon>fabids</taxon>
        <taxon>Fagales</taxon>
        <taxon>Myricaceae</taxon>
        <taxon>Morella</taxon>
    </lineage>
</organism>
<dbReference type="Pfam" id="PF00031">
    <property type="entry name" value="Cystatin"/>
    <property type="match status" value="1"/>
</dbReference>
<keyword evidence="1" id="KW-0646">Protease inhibitor</keyword>
<dbReference type="Gene3D" id="3.40.50.2000">
    <property type="entry name" value="Glycogen Phosphorylase B"/>
    <property type="match status" value="1"/>
</dbReference>
<dbReference type="AlphaFoldDB" id="A0A6A1W8C6"/>
<keyword evidence="4" id="KW-0472">Membrane</keyword>